<evidence type="ECO:0000313" key="12">
    <source>
        <dbReference type="Proteomes" id="UP000549394"/>
    </source>
</evidence>
<dbReference type="InterPro" id="IPR013151">
    <property type="entry name" value="Immunoglobulin_dom"/>
</dbReference>
<feature type="domain" description="Ig-like" evidence="10">
    <location>
        <begin position="232"/>
        <end position="337"/>
    </location>
</feature>
<dbReference type="Gene3D" id="2.60.40.10">
    <property type="entry name" value="Immunoglobulins"/>
    <property type="match status" value="3"/>
</dbReference>
<feature type="chain" id="PRO_5029614222" description="Ig-like domain-containing protein" evidence="9">
    <location>
        <begin position="19"/>
        <end position="383"/>
    </location>
</feature>
<evidence type="ECO:0000256" key="3">
    <source>
        <dbReference type="ARBA" id="ARBA00022729"/>
    </source>
</evidence>
<proteinExistence type="predicted"/>
<evidence type="ECO:0000256" key="7">
    <source>
        <dbReference type="ARBA" id="ARBA00023180"/>
    </source>
</evidence>
<evidence type="ECO:0000313" key="11">
    <source>
        <dbReference type="EMBL" id="CAD5113892.1"/>
    </source>
</evidence>
<evidence type="ECO:0000256" key="1">
    <source>
        <dbReference type="ARBA" id="ARBA00004236"/>
    </source>
</evidence>
<evidence type="ECO:0000256" key="6">
    <source>
        <dbReference type="ARBA" id="ARBA00023157"/>
    </source>
</evidence>
<keyword evidence="12" id="KW-1185">Reference proteome</keyword>
<dbReference type="EMBL" id="CAJFCJ010000004">
    <property type="protein sequence ID" value="CAD5113892.1"/>
    <property type="molecule type" value="Genomic_DNA"/>
</dbReference>
<dbReference type="SMART" id="SM00408">
    <property type="entry name" value="IGc2"/>
    <property type="match status" value="3"/>
</dbReference>
<sequence length="383" mass="43474">MKLFIFLIIFLYISSVLGQDKPEITERILPEIKPIGTTGRLNCTVINKLDNYVEWVHNEKSLTQDETIVVDPKFNQIVNGYPKYQVFHRKIGQKDSFMLVVNHLEPKDKGIYRCQIWVRNDQDSGRLVSKDGKMVVVFPPQILQMDTSSTMTVKEKENVLLKCGASGNPKPNITWVRVNGSPLPDGRLRARNNTLLINSIDRNDRGVYRCLADNNVRPPAQFDITLLVAFSPVAVAVQSSYGQVENRMYDVIIECRVAGFPEPELKWHKVTSATTWKQLKNDDKHTINILLNHANSLGQNERWFQIVIRSVTANDYGDYICEGVNNHGSGSTKIQLFATSECQGPLCEEEQRPEDRKGSASITKLSHLPLMLSLIIGYYLIKL</sequence>
<dbReference type="FunFam" id="2.60.40.10:FF:000328">
    <property type="entry name" value="CLUMA_CG000981, isoform A"/>
    <property type="match status" value="1"/>
</dbReference>
<keyword evidence="5" id="KW-0472">Membrane</keyword>
<evidence type="ECO:0000256" key="9">
    <source>
        <dbReference type="SAM" id="SignalP"/>
    </source>
</evidence>
<dbReference type="Pfam" id="PF13927">
    <property type="entry name" value="Ig_3"/>
    <property type="match status" value="1"/>
</dbReference>
<dbReference type="Proteomes" id="UP000549394">
    <property type="component" value="Unassembled WGS sequence"/>
</dbReference>
<dbReference type="GO" id="GO:0043005">
    <property type="term" value="C:neuron projection"/>
    <property type="evidence" value="ECO:0007669"/>
    <property type="project" value="TreeGrafter"/>
</dbReference>
<evidence type="ECO:0000259" key="10">
    <source>
        <dbReference type="PROSITE" id="PS50835"/>
    </source>
</evidence>
<keyword evidence="3 9" id="KW-0732">Signal</keyword>
<dbReference type="InterPro" id="IPR051170">
    <property type="entry name" value="Neural/epithelial_adhesion"/>
</dbReference>
<dbReference type="InterPro" id="IPR003599">
    <property type="entry name" value="Ig_sub"/>
</dbReference>
<accession>A0A7I8VH47</accession>
<keyword evidence="8" id="KW-0393">Immunoglobulin domain</keyword>
<dbReference type="SUPFAM" id="SSF48726">
    <property type="entry name" value="Immunoglobulin"/>
    <property type="match status" value="3"/>
</dbReference>
<dbReference type="Pfam" id="PF00047">
    <property type="entry name" value="ig"/>
    <property type="match status" value="2"/>
</dbReference>
<dbReference type="InterPro" id="IPR013783">
    <property type="entry name" value="Ig-like_fold"/>
</dbReference>
<keyword evidence="2" id="KW-1003">Cell membrane</keyword>
<feature type="domain" description="Ig-like" evidence="10">
    <location>
        <begin position="140"/>
        <end position="225"/>
    </location>
</feature>
<comment type="subcellular location">
    <subcellularLocation>
        <location evidence="1">Cell membrane</location>
    </subcellularLocation>
</comment>
<protein>
    <recommendedName>
        <fullName evidence="10">Ig-like domain-containing protein</fullName>
    </recommendedName>
</protein>
<keyword evidence="7" id="KW-0325">Glycoprotein</keyword>
<dbReference type="InterPro" id="IPR007110">
    <property type="entry name" value="Ig-like_dom"/>
</dbReference>
<dbReference type="OrthoDB" id="9972932at2759"/>
<dbReference type="InterPro" id="IPR003598">
    <property type="entry name" value="Ig_sub2"/>
</dbReference>
<gene>
    <name evidence="11" type="ORF">DGYR_LOCUS2809</name>
</gene>
<evidence type="ECO:0000256" key="4">
    <source>
        <dbReference type="ARBA" id="ARBA00022737"/>
    </source>
</evidence>
<evidence type="ECO:0000256" key="8">
    <source>
        <dbReference type="ARBA" id="ARBA00023319"/>
    </source>
</evidence>
<reference evidence="11 12" key="1">
    <citation type="submission" date="2020-08" db="EMBL/GenBank/DDBJ databases">
        <authorList>
            <person name="Hejnol A."/>
        </authorList>
    </citation>
    <scope>NUCLEOTIDE SEQUENCE [LARGE SCALE GENOMIC DNA]</scope>
</reference>
<dbReference type="GO" id="GO:0005886">
    <property type="term" value="C:plasma membrane"/>
    <property type="evidence" value="ECO:0007669"/>
    <property type="project" value="UniProtKB-SubCell"/>
</dbReference>
<dbReference type="AlphaFoldDB" id="A0A7I8VH47"/>
<keyword evidence="6" id="KW-1015">Disulfide bond</keyword>
<comment type="caution">
    <text evidence="11">The sequence shown here is derived from an EMBL/GenBank/DDBJ whole genome shotgun (WGS) entry which is preliminary data.</text>
</comment>
<dbReference type="PANTHER" id="PTHR12231">
    <property type="entry name" value="CTX-RELATED TYPE I TRANSMEMBRANE PROTEIN"/>
    <property type="match status" value="1"/>
</dbReference>
<dbReference type="InterPro" id="IPR036179">
    <property type="entry name" value="Ig-like_dom_sf"/>
</dbReference>
<feature type="signal peptide" evidence="9">
    <location>
        <begin position="1"/>
        <end position="18"/>
    </location>
</feature>
<name>A0A7I8VH47_9ANNE</name>
<dbReference type="PANTHER" id="PTHR12231:SF253">
    <property type="entry name" value="DPR-INTERACTING PROTEIN ETA, ISOFORM B-RELATED"/>
    <property type="match status" value="1"/>
</dbReference>
<feature type="domain" description="Ig-like" evidence="10">
    <location>
        <begin position="22"/>
        <end position="116"/>
    </location>
</feature>
<dbReference type="SMART" id="SM00409">
    <property type="entry name" value="IG"/>
    <property type="match status" value="3"/>
</dbReference>
<dbReference type="PROSITE" id="PS50835">
    <property type="entry name" value="IG_LIKE"/>
    <property type="match status" value="3"/>
</dbReference>
<dbReference type="CDD" id="cd00096">
    <property type="entry name" value="Ig"/>
    <property type="match status" value="1"/>
</dbReference>
<keyword evidence="4" id="KW-0677">Repeat</keyword>
<evidence type="ECO:0000256" key="5">
    <source>
        <dbReference type="ARBA" id="ARBA00023136"/>
    </source>
</evidence>
<evidence type="ECO:0000256" key="2">
    <source>
        <dbReference type="ARBA" id="ARBA00022475"/>
    </source>
</evidence>
<organism evidence="11 12">
    <name type="scientific">Dimorphilus gyrociliatus</name>
    <dbReference type="NCBI Taxonomy" id="2664684"/>
    <lineage>
        <taxon>Eukaryota</taxon>
        <taxon>Metazoa</taxon>
        <taxon>Spiralia</taxon>
        <taxon>Lophotrochozoa</taxon>
        <taxon>Annelida</taxon>
        <taxon>Polychaeta</taxon>
        <taxon>Polychaeta incertae sedis</taxon>
        <taxon>Dinophilidae</taxon>
        <taxon>Dimorphilus</taxon>
    </lineage>
</organism>